<reference evidence="2 4" key="1">
    <citation type="submission" date="2020-07" db="EMBL/GenBank/DDBJ databases">
        <authorList>
            <person name="Pothier F. J."/>
        </authorList>
    </citation>
    <scope>NUCLEOTIDE SEQUENCE [LARGE SCALE GENOMIC DNA]</scope>
    <source>
        <strain evidence="2 4">CFBP 498</strain>
    </source>
</reference>
<protein>
    <submittedName>
        <fullName evidence="2">Uncharacterized protein</fullName>
    </submittedName>
</protein>
<evidence type="ECO:0000313" key="2">
    <source>
        <dbReference type="EMBL" id="CAD0338952.1"/>
    </source>
</evidence>
<feature type="compositionally biased region" description="Basic and acidic residues" evidence="1">
    <location>
        <begin position="46"/>
        <end position="55"/>
    </location>
</feature>
<evidence type="ECO:0000313" key="3">
    <source>
        <dbReference type="EMBL" id="MDV7248619.1"/>
    </source>
</evidence>
<dbReference type="Proteomes" id="UP001187425">
    <property type="component" value="Unassembled WGS sequence"/>
</dbReference>
<reference evidence="3 5" key="2">
    <citation type="submission" date="2023-10" db="EMBL/GenBank/DDBJ databases">
        <title>A new tool for lettuce pathogen research.</title>
        <authorList>
            <person name="Horton K.N."/>
            <person name="Cseke L.J."/>
            <person name="Badiwe M."/>
            <person name="Tesfaye D."/>
            <person name="Klein A."/>
            <person name="Su J."/>
            <person name="Potnis N."/>
            <person name="Gassmann W."/>
        </authorList>
    </citation>
    <scope>NUCLEOTIDE SEQUENCE [LARGE SCALE GENOMIC DNA]</scope>
    <source>
        <strain evidence="3 5">JSKH1901</strain>
    </source>
</reference>
<dbReference type="EMBL" id="JAWMQI010000028">
    <property type="protein sequence ID" value="MDV7248619.1"/>
    <property type="molecule type" value="Genomic_DNA"/>
</dbReference>
<dbReference type="AlphaFoldDB" id="A0A6V7DQW1"/>
<evidence type="ECO:0000313" key="5">
    <source>
        <dbReference type="Proteomes" id="UP001187425"/>
    </source>
</evidence>
<dbReference type="Proteomes" id="UP000515406">
    <property type="component" value="Chromosome"/>
</dbReference>
<accession>A0A6V7DQW1</accession>
<evidence type="ECO:0000313" key="4">
    <source>
        <dbReference type="Proteomes" id="UP000515406"/>
    </source>
</evidence>
<dbReference type="EMBL" id="LR828257">
    <property type="protein sequence ID" value="CAD0338952.1"/>
    <property type="molecule type" value="Genomic_DNA"/>
</dbReference>
<name>A0A6V7DQW1_9XANT</name>
<organism evidence="2 4">
    <name type="scientific">Xanthomonas hortorum pv. vitians</name>
    <dbReference type="NCBI Taxonomy" id="83224"/>
    <lineage>
        <taxon>Bacteria</taxon>
        <taxon>Pseudomonadati</taxon>
        <taxon>Pseudomonadota</taxon>
        <taxon>Gammaproteobacteria</taxon>
        <taxon>Lysobacterales</taxon>
        <taxon>Lysobacteraceae</taxon>
        <taxon>Xanthomonas</taxon>
    </lineage>
</organism>
<dbReference type="RefSeq" id="WP_180313798.1">
    <property type="nucleotide sequence ID" value="NZ_JAJTZO010000028.1"/>
</dbReference>
<evidence type="ECO:0000256" key="1">
    <source>
        <dbReference type="SAM" id="MobiDB-lite"/>
    </source>
</evidence>
<sequence length="63" mass="6896">MSAFALSTVRHKDRERANLADDLKAFAKRGGKVQKLGATPVRKSLSRREVNDARVSKSAGTQL</sequence>
<keyword evidence="4" id="KW-1185">Reference proteome</keyword>
<proteinExistence type="predicted"/>
<gene>
    <name evidence="2" type="ORF">CFBP498_26290</name>
    <name evidence="3" type="ORF">R4K57_09400</name>
</gene>
<dbReference type="EMBL" id="LR828257">
    <property type="protein sequence ID" value="CAD0338957.1"/>
    <property type="molecule type" value="Genomic_DNA"/>
</dbReference>
<feature type="region of interest" description="Disordered" evidence="1">
    <location>
        <begin position="34"/>
        <end position="63"/>
    </location>
</feature>